<dbReference type="InterPro" id="IPR055755">
    <property type="entry name" value="DUF7331"/>
</dbReference>
<reference evidence="1 2" key="1">
    <citation type="journal article" date="2019" name="Int. J. Syst. Evol. Microbiol.">
        <title>The Global Catalogue of Microorganisms (GCM) 10K type strain sequencing project: providing services to taxonomists for standard genome sequencing and annotation.</title>
        <authorList>
            <consortium name="The Broad Institute Genomics Platform"/>
            <consortium name="The Broad Institute Genome Sequencing Center for Infectious Disease"/>
            <person name="Wu L."/>
            <person name="Ma J."/>
        </authorList>
    </citation>
    <scope>NUCLEOTIDE SEQUENCE [LARGE SCALE GENOMIC DNA]</scope>
    <source>
        <strain evidence="1 2">WLHS5</strain>
    </source>
</reference>
<name>A0ABD5PUP3_9EURY</name>
<proteinExistence type="predicted"/>
<comment type="caution">
    <text evidence="1">The sequence shown here is derived from an EMBL/GenBank/DDBJ whole genome shotgun (WGS) entry which is preliminary data.</text>
</comment>
<sequence>MTDQLPTPDRQPAAESVRFDQYVTYEDDDGTVVCDRSNPAAWIRATELVPCRR</sequence>
<dbReference type="Proteomes" id="UP001595898">
    <property type="component" value="Unassembled WGS sequence"/>
</dbReference>
<accession>A0ABD5PUP3</accession>
<dbReference type="EMBL" id="JBHSFA010000011">
    <property type="protein sequence ID" value="MFC4544243.1"/>
    <property type="molecule type" value="Genomic_DNA"/>
</dbReference>
<evidence type="ECO:0000313" key="1">
    <source>
        <dbReference type="EMBL" id="MFC4544243.1"/>
    </source>
</evidence>
<dbReference type="AlphaFoldDB" id="A0ABD5PUP3"/>
<dbReference type="Pfam" id="PF24018">
    <property type="entry name" value="DUF7331"/>
    <property type="match status" value="1"/>
</dbReference>
<evidence type="ECO:0000313" key="2">
    <source>
        <dbReference type="Proteomes" id="UP001595898"/>
    </source>
</evidence>
<dbReference type="RefSeq" id="WP_250140982.1">
    <property type="nucleotide sequence ID" value="NZ_JALIQP010000003.1"/>
</dbReference>
<protein>
    <submittedName>
        <fullName evidence="1">Uncharacterized protein</fullName>
    </submittedName>
</protein>
<keyword evidence="2" id="KW-1185">Reference proteome</keyword>
<gene>
    <name evidence="1" type="ORF">ACFO5R_20145</name>
</gene>
<organism evidence="1 2">
    <name type="scientific">Halosolutus amylolyticus</name>
    <dbReference type="NCBI Taxonomy" id="2932267"/>
    <lineage>
        <taxon>Archaea</taxon>
        <taxon>Methanobacteriati</taxon>
        <taxon>Methanobacteriota</taxon>
        <taxon>Stenosarchaea group</taxon>
        <taxon>Halobacteria</taxon>
        <taxon>Halobacteriales</taxon>
        <taxon>Natrialbaceae</taxon>
        <taxon>Halosolutus</taxon>
    </lineage>
</organism>